<gene>
    <name evidence="1" type="ORF">LSH36_184g09006</name>
</gene>
<dbReference type="SUPFAM" id="SSF56219">
    <property type="entry name" value="DNase I-like"/>
    <property type="match status" value="1"/>
</dbReference>
<dbReference type="EMBL" id="JAODUP010000184">
    <property type="protein sequence ID" value="KAK2157821.1"/>
    <property type="molecule type" value="Genomic_DNA"/>
</dbReference>
<dbReference type="AlphaFoldDB" id="A0AAD9JS00"/>
<proteinExistence type="predicted"/>
<protein>
    <recommendedName>
        <fullName evidence="3">Endonuclease/exonuclease/phosphatase domain-containing protein</fullName>
    </recommendedName>
</protein>
<evidence type="ECO:0000313" key="1">
    <source>
        <dbReference type="EMBL" id="KAK2157821.1"/>
    </source>
</evidence>
<accession>A0AAD9JS00</accession>
<sequence length="336" mass="38690">MTKLKDDTDAKLKAFEDKFFQQEEQSRRNNLIFYGIPQGENDTWQKHDAGDADRLTKLDSDVSDFLSDYTIFAFLEKWRSSRGRQSYKIAVFVRNAISDLINCIKKTDLGIFLHLDKDLHDLDWYPDDNFNMNRKSRDKDGRVNIFGYGLLDICKTFGIHIVNGQSQDDNDGEFTFGTSNGFRVVDYVIASTELFPRISMFKVDNYDISDHFPLCCHIQCCLPGERAAHVEGEQYSRYRWSQKKCDEFLLEDQSKAQLRSLSDKLSAGFVNDYVELLEALVQGAASSMCRRSRNGQNTATGRVSFLPRHGEKLGKKQEKYLSAGKKWQKLGRDGRN</sequence>
<comment type="caution">
    <text evidence="1">The sequence shown here is derived from an EMBL/GenBank/DDBJ whole genome shotgun (WGS) entry which is preliminary data.</text>
</comment>
<evidence type="ECO:0000313" key="2">
    <source>
        <dbReference type="Proteomes" id="UP001208570"/>
    </source>
</evidence>
<keyword evidence="2" id="KW-1185">Reference proteome</keyword>
<organism evidence="1 2">
    <name type="scientific">Paralvinella palmiformis</name>
    <dbReference type="NCBI Taxonomy" id="53620"/>
    <lineage>
        <taxon>Eukaryota</taxon>
        <taxon>Metazoa</taxon>
        <taxon>Spiralia</taxon>
        <taxon>Lophotrochozoa</taxon>
        <taxon>Annelida</taxon>
        <taxon>Polychaeta</taxon>
        <taxon>Sedentaria</taxon>
        <taxon>Canalipalpata</taxon>
        <taxon>Terebellida</taxon>
        <taxon>Terebelliformia</taxon>
        <taxon>Alvinellidae</taxon>
        <taxon>Paralvinella</taxon>
    </lineage>
</organism>
<name>A0AAD9JS00_9ANNE</name>
<dbReference type="Gene3D" id="3.60.10.10">
    <property type="entry name" value="Endonuclease/exonuclease/phosphatase"/>
    <property type="match status" value="1"/>
</dbReference>
<reference evidence="1" key="1">
    <citation type="journal article" date="2023" name="Mol. Biol. Evol.">
        <title>Third-Generation Sequencing Reveals the Adaptive Role of the Epigenome in Three Deep-Sea Polychaetes.</title>
        <authorList>
            <person name="Perez M."/>
            <person name="Aroh O."/>
            <person name="Sun Y."/>
            <person name="Lan Y."/>
            <person name="Juniper S.K."/>
            <person name="Young C.R."/>
            <person name="Angers B."/>
            <person name="Qian P.Y."/>
        </authorList>
    </citation>
    <scope>NUCLEOTIDE SEQUENCE</scope>
    <source>
        <strain evidence="1">P08H-3</strain>
    </source>
</reference>
<dbReference type="Proteomes" id="UP001208570">
    <property type="component" value="Unassembled WGS sequence"/>
</dbReference>
<dbReference type="InterPro" id="IPR036691">
    <property type="entry name" value="Endo/exonu/phosph_ase_sf"/>
</dbReference>
<evidence type="ECO:0008006" key="3">
    <source>
        <dbReference type="Google" id="ProtNLM"/>
    </source>
</evidence>